<dbReference type="InterPro" id="IPR036590">
    <property type="entry name" value="SRAP-like"/>
</dbReference>
<evidence type="ECO:0000256" key="6">
    <source>
        <dbReference type="ARBA" id="ARBA00023124"/>
    </source>
</evidence>
<evidence type="ECO:0000313" key="12">
    <source>
        <dbReference type="EMBL" id="EDO43270.1"/>
    </source>
</evidence>
<dbReference type="GO" id="GO:0003697">
    <property type="term" value="F:single-stranded DNA binding"/>
    <property type="evidence" value="ECO:0007669"/>
    <property type="project" value="InterPro"/>
</dbReference>
<dbReference type="AlphaFoldDB" id="A7RYZ1"/>
<dbReference type="FunCoup" id="A7RYZ1">
    <property type="interactions" value="102"/>
</dbReference>
<dbReference type="HOGENOM" id="CLU_035990_1_0_1"/>
<dbReference type="Gene3D" id="3.90.1680.10">
    <property type="entry name" value="SOS response associated peptidase-like"/>
    <property type="match status" value="1"/>
</dbReference>
<evidence type="ECO:0000256" key="7">
    <source>
        <dbReference type="ARBA" id="ARBA00023125"/>
    </source>
</evidence>
<dbReference type="PANTHER" id="PTHR13604">
    <property type="entry name" value="DC12-RELATED"/>
    <property type="match status" value="1"/>
</dbReference>
<dbReference type="GO" id="GO:0008233">
    <property type="term" value="F:peptidase activity"/>
    <property type="evidence" value="ECO:0007669"/>
    <property type="project" value="UniProtKB-KW"/>
</dbReference>
<dbReference type="EMBL" id="DS469555">
    <property type="protein sequence ID" value="EDO43270.1"/>
    <property type="molecule type" value="Genomic_DNA"/>
</dbReference>
<dbReference type="GO" id="GO:0016829">
    <property type="term" value="F:lyase activity"/>
    <property type="evidence" value="ECO:0007669"/>
    <property type="project" value="UniProtKB-KW"/>
</dbReference>
<evidence type="ECO:0000313" key="13">
    <source>
        <dbReference type="Proteomes" id="UP000001593"/>
    </source>
</evidence>
<keyword evidence="5" id="KW-0378">Hydrolase</keyword>
<evidence type="ECO:0000256" key="4">
    <source>
        <dbReference type="ARBA" id="ARBA00022763"/>
    </source>
</evidence>
<dbReference type="eggNOG" id="KOG2618">
    <property type="taxonomic scope" value="Eukaryota"/>
</dbReference>
<organism evidence="12 13">
    <name type="scientific">Nematostella vectensis</name>
    <name type="common">Starlet sea anemone</name>
    <dbReference type="NCBI Taxonomy" id="45351"/>
    <lineage>
        <taxon>Eukaryota</taxon>
        <taxon>Metazoa</taxon>
        <taxon>Cnidaria</taxon>
        <taxon>Anthozoa</taxon>
        <taxon>Hexacorallia</taxon>
        <taxon>Actiniaria</taxon>
        <taxon>Edwardsiidae</taxon>
        <taxon>Nematostella</taxon>
    </lineage>
</organism>
<protein>
    <recommendedName>
        <fullName evidence="2">Abasic site processing protein HMCES</fullName>
    </recommendedName>
    <alternativeName>
        <fullName evidence="9">Embryonic stem cell-specific 5-hydroxymethylcytosine-binding protein</fullName>
    </alternativeName>
    <alternativeName>
        <fullName evidence="10">Peptidase HMCES</fullName>
    </alternativeName>
    <alternativeName>
        <fullName evidence="11">SRAP domain-containing protein 1</fullName>
    </alternativeName>
</protein>
<dbReference type="InParanoid" id="A7RYZ1"/>
<dbReference type="Pfam" id="PF02586">
    <property type="entry name" value="SRAP"/>
    <property type="match status" value="1"/>
</dbReference>
<comment type="similarity">
    <text evidence="1">Belongs to the SOS response-associated peptidase family.</text>
</comment>
<evidence type="ECO:0000256" key="3">
    <source>
        <dbReference type="ARBA" id="ARBA00022670"/>
    </source>
</evidence>
<evidence type="ECO:0000256" key="1">
    <source>
        <dbReference type="ARBA" id="ARBA00008136"/>
    </source>
</evidence>
<dbReference type="KEGG" id="nve:5515203"/>
<dbReference type="OMA" id="KIMSWLH"/>
<dbReference type="GO" id="GO:0006508">
    <property type="term" value="P:proteolysis"/>
    <property type="evidence" value="ECO:0007669"/>
    <property type="project" value="UniProtKB-KW"/>
</dbReference>
<dbReference type="GO" id="GO:0106300">
    <property type="term" value="P:protein-DNA covalent cross-linking repair"/>
    <property type="evidence" value="ECO:0007669"/>
    <property type="project" value="InterPro"/>
</dbReference>
<evidence type="ECO:0000256" key="5">
    <source>
        <dbReference type="ARBA" id="ARBA00022801"/>
    </source>
</evidence>
<dbReference type="Proteomes" id="UP000001593">
    <property type="component" value="Unassembled WGS sequence"/>
</dbReference>
<gene>
    <name evidence="12" type="ORF">NEMVEDRAFT_v1g98333</name>
</gene>
<feature type="non-terminal residue" evidence="12">
    <location>
        <position position="1"/>
    </location>
</feature>
<sequence length="269" mass="30754">TLGPEDFPKACRFRGRNGDVQVPRWRKGSEGKYRASYNIAPQAYRPVLVSTKHVSSSELADETNPPERTLHTMKWGLVPNWFKGDPAKFEYKMNNARSDSLMSKASYKMPLIQGRRCVILADGFYEWKTGKDGKKQPYFIYFKSSFDMKQENAEIPCDTETSKPRRLLTMAGLFDCWKSPDSSGDSETLYSYSIITMDSSESIKWLHHRMPAILDGDEAVKQWLEYDNVPYTQALKCLKSVNCLDWHPVSTAMNNSRHNGPDCIAPIDL</sequence>
<proteinExistence type="inferred from homology"/>
<keyword evidence="6" id="KW-0190">Covalent protein-DNA linkage</keyword>
<accession>A7RYZ1</accession>
<evidence type="ECO:0000256" key="10">
    <source>
        <dbReference type="ARBA" id="ARBA00030898"/>
    </source>
</evidence>
<keyword evidence="4" id="KW-0227">DNA damage</keyword>
<reference evidence="12 13" key="1">
    <citation type="journal article" date="2007" name="Science">
        <title>Sea anemone genome reveals ancestral eumetazoan gene repertoire and genomic organization.</title>
        <authorList>
            <person name="Putnam N.H."/>
            <person name="Srivastava M."/>
            <person name="Hellsten U."/>
            <person name="Dirks B."/>
            <person name="Chapman J."/>
            <person name="Salamov A."/>
            <person name="Terry A."/>
            <person name="Shapiro H."/>
            <person name="Lindquist E."/>
            <person name="Kapitonov V.V."/>
            <person name="Jurka J."/>
            <person name="Genikhovich G."/>
            <person name="Grigoriev I.V."/>
            <person name="Lucas S.M."/>
            <person name="Steele R.E."/>
            <person name="Finnerty J.R."/>
            <person name="Technau U."/>
            <person name="Martindale M.Q."/>
            <person name="Rokhsar D.S."/>
        </authorList>
    </citation>
    <scope>NUCLEOTIDE SEQUENCE [LARGE SCALE GENOMIC DNA]</scope>
    <source>
        <strain evidence="13">CH2 X CH6</strain>
    </source>
</reference>
<keyword evidence="13" id="KW-1185">Reference proteome</keyword>
<evidence type="ECO:0000256" key="11">
    <source>
        <dbReference type="ARBA" id="ARBA00031130"/>
    </source>
</evidence>
<keyword evidence="3" id="KW-0645">Protease</keyword>
<dbReference type="STRING" id="45351.A7RYZ1"/>
<evidence type="ECO:0000256" key="8">
    <source>
        <dbReference type="ARBA" id="ARBA00023239"/>
    </source>
</evidence>
<evidence type="ECO:0000256" key="9">
    <source>
        <dbReference type="ARBA" id="ARBA00030390"/>
    </source>
</evidence>
<evidence type="ECO:0000256" key="2">
    <source>
        <dbReference type="ARBA" id="ARBA00015888"/>
    </source>
</evidence>
<keyword evidence="8" id="KW-0456">Lyase</keyword>
<name>A7RYZ1_NEMVE</name>
<dbReference type="InterPro" id="IPR003738">
    <property type="entry name" value="SRAP"/>
</dbReference>
<dbReference type="PhylomeDB" id="A7RYZ1"/>
<keyword evidence="7" id="KW-0238">DNA-binding</keyword>
<dbReference type="SUPFAM" id="SSF143081">
    <property type="entry name" value="BB1717-like"/>
    <property type="match status" value="1"/>
</dbReference>
<dbReference type="PANTHER" id="PTHR13604:SF0">
    <property type="entry name" value="ABASIC SITE PROCESSING PROTEIN HMCES"/>
    <property type="match status" value="1"/>
</dbReference>